<dbReference type="InterPro" id="IPR050855">
    <property type="entry name" value="NDM-1-like"/>
</dbReference>
<dbReference type="AlphaFoldDB" id="A0AA96RD69"/>
<dbReference type="PANTHER" id="PTHR42951:SF4">
    <property type="entry name" value="ACYL-COENZYME A THIOESTERASE MBLAC2"/>
    <property type="match status" value="1"/>
</dbReference>
<keyword evidence="6" id="KW-1185">Reference proteome</keyword>
<comment type="function">
    <text evidence="2">Counteracts the endogenous Pycsar antiviral defense system. Phosphodiesterase that enables metal-dependent hydrolysis of host cyclic nucleotide Pycsar defense signals such as cCMP and cUMP.</text>
</comment>
<reference evidence="5 6" key="1">
    <citation type="submission" date="2022-02" db="EMBL/GenBank/DDBJ databases">
        <title>Paenibacillus sp. MBLB1776 Whole Genome Shotgun Sequencing.</title>
        <authorList>
            <person name="Hwang C.Y."/>
            <person name="Cho E.-S."/>
            <person name="Seo M.-J."/>
        </authorList>
    </citation>
    <scope>NUCLEOTIDE SEQUENCE [LARGE SCALE GENOMIC DNA]</scope>
    <source>
        <strain evidence="5 6">MBLB1776</strain>
    </source>
</reference>
<dbReference type="InterPro" id="IPR001279">
    <property type="entry name" value="Metallo-B-lactamas"/>
</dbReference>
<dbReference type="KEGG" id="paun:MJA45_15750"/>
<dbReference type="Pfam" id="PF00753">
    <property type="entry name" value="Lactamase_B"/>
    <property type="match status" value="1"/>
</dbReference>
<name>A0AA96RD69_9BACL</name>
<accession>A0AA96RD69</accession>
<dbReference type="EMBL" id="CP130318">
    <property type="protein sequence ID" value="WNQ09101.1"/>
    <property type="molecule type" value="Genomic_DNA"/>
</dbReference>
<dbReference type="SUPFAM" id="SSF56281">
    <property type="entry name" value="Metallo-hydrolase/oxidoreductase"/>
    <property type="match status" value="1"/>
</dbReference>
<evidence type="ECO:0000259" key="4">
    <source>
        <dbReference type="SMART" id="SM00849"/>
    </source>
</evidence>
<protein>
    <submittedName>
        <fullName evidence="5">MBL fold metallo-hydrolase</fullName>
    </submittedName>
</protein>
<sequence length="241" mass="27153">MGKPVKLFDRFYVISGDKLSHPWDASAYFIAGEDPTLIDCGSTKGYPALKENLEELGYRPGDIRRVLATHSHWDHLSAMALLKEESDAKLYIHEAAADAVEQGDPVRTAAFLYDETFPAVKADVKLEHGDRLEVGGYEIHVHHTPGHTPGCVSFWLEVGGMKLLIAGDTLWGGYHPRIGSSLEDWERSLDHLLTLDFDVMTTGHIPPTLVFDAKTKVEEARQQLGVYFNPWFKSFHLKFRY</sequence>
<evidence type="ECO:0000256" key="3">
    <source>
        <dbReference type="ARBA" id="ARBA00048505"/>
    </source>
</evidence>
<evidence type="ECO:0000313" key="6">
    <source>
        <dbReference type="Proteomes" id="UP001305702"/>
    </source>
</evidence>
<organism evidence="5 6">
    <name type="scientific">Paenibacillus aurantius</name>
    <dbReference type="NCBI Taxonomy" id="2918900"/>
    <lineage>
        <taxon>Bacteria</taxon>
        <taxon>Bacillati</taxon>
        <taxon>Bacillota</taxon>
        <taxon>Bacilli</taxon>
        <taxon>Bacillales</taxon>
        <taxon>Paenibacillaceae</taxon>
        <taxon>Paenibacillus</taxon>
    </lineage>
</organism>
<evidence type="ECO:0000256" key="2">
    <source>
        <dbReference type="ARBA" id="ARBA00034301"/>
    </source>
</evidence>
<evidence type="ECO:0000256" key="1">
    <source>
        <dbReference type="ARBA" id="ARBA00034221"/>
    </source>
</evidence>
<proteinExistence type="predicted"/>
<comment type="catalytic activity">
    <reaction evidence="3">
        <text>3',5'-cyclic UMP + H2O = UMP + H(+)</text>
        <dbReference type="Rhea" id="RHEA:70575"/>
        <dbReference type="ChEBI" id="CHEBI:15377"/>
        <dbReference type="ChEBI" id="CHEBI:15378"/>
        <dbReference type="ChEBI" id="CHEBI:57865"/>
        <dbReference type="ChEBI" id="CHEBI:184387"/>
    </reaction>
    <physiologicalReaction direction="left-to-right" evidence="3">
        <dbReference type="Rhea" id="RHEA:70576"/>
    </physiologicalReaction>
</comment>
<dbReference type="RefSeq" id="WP_315602868.1">
    <property type="nucleotide sequence ID" value="NZ_CP130318.1"/>
</dbReference>
<dbReference type="InterPro" id="IPR036866">
    <property type="entry name" value="RibonucZ/Hydroxyglut_hydro"/>
</dbReference>
<gene>
    <name evidence="5" type="ORF">MJA45_15750</name>
</gene>
<dbReference type="PANTHER" id="PTHR42951">
    <property type="entry name" value="METALLO-BETA-LACTAMASE DOMAIN-CONTAINING"/>
    <property type="match status" value="1"/>
</dbReference>
<comment type="catalytic activity">
    <reaction evidence="1">
        <text>3',5'-cyclic CMP + H2O = CMP + H(+)</text>
        <dbReference type="Rhea" id="RHEA:72675"/>
        <dbReference type="ChEBI" id="CHEBI:15377"/>
        <dbReference type="ChEBI" id="CHEBI:15378"/>
        <dbReference type="ChEBI" id="CHEBI:58003"/>
        <dbReference type="ChEBI" id="CHEBI:60377"/>
    </reaction>
    <physiologicalReaction direction="left-to-right" evidence="1">
        <dbReference type="Rhea" id="RHEA:72676"/>
    </physiologicalReaction>
</comment>
<dbReference type="SMART" id="SM00849">
    <property type="entry name" value="Lactamase_B"/>
    <property type="match status" value="1"/>
</dbReference>
<evidence type="ECO:0000313" key="5">
    <source>
        <dbReference type="EMBL" id="WNQ09101.1"/>
    </source>
</evidence>
<feature type="domain" description="Metallo-beta-lactamase" evidence="4">
    <location>
        <begin position="24"/>
        <end position="204"/>
    </location>
</feature>
<dbReference type="Proteomes" id="UP001305702">
    <property type="component" value="Chromosome"/>
</dbReference>
<dbReference type="Gene3D" id="3.60.15.10">
    <property type="entry name" value="Ribonuclease Z/Hydroxyacylglutathione hydrolase-like"/>
    <property type="match status" value="1"/>
</dbReference>